<comment type="caution">
    <text evidence="3">The sequence shown here is derived from an EMBL/GenBank/DDBJ whole genome shotgun (WGS) entry which is preliminary data.</text>
</comment>
<dbReference type="GO" id="GO:0030246">
    <property type="term" value="F:carbohydrate binding"/>
    <property type="evidence" value="ECO:0007669"/>
    <property type="project" value="InterPro"/>
</dbReference>
<organism evidence="3 4">
    <name type="scientific">Buddleja alternifolia</name>
    <dbReference type="NCBI Taxonomy" id="168488"/>
    <lineage>
        <taxon>Eukaryota</taxon>
        <taxon>Viridiplantae</taxon>
        <taxon>Streptophyta</taxon>
        <taxon>Embryophyta</taxon>
        <taxon>Tracheophyta</taxon>
        <taxon>Spermatophyta</taxon>
        <taxon>Magnoliopsida</taxon>
        <taxon>eudicotyledons</taxon>
        <taxon>Gunneridae</taxon>
        <taxon>Pentapetalae</taxon>
        <taxon>asterids</taxon>
        <taxon>lamiids</taxon>
        <taxon>Lamiales</taxon>
        <taxon>Scrophulariaceae</taxon>
        <taxon>Buddlejeae</taxon>
        <taxon>Buddleja</taxon>
    </lineage>
</organism>
<dbReference type="PANTHER" id="PTHR11607">
    <property type="entry name" value="ALPHA-MANNOSIDASE"/>
    <property type="match status" value="1"/>
</dbReference>
<dbReference type="Proteomes" id="UP000826271">
    <property type="component" value="Unassembled WGS sequence"/>
</dbReference>
<proteinExistence type="predicted"/>
<gene>
    <name evidence="3" type="ORF">BUALT_Bualt02G0160600</name>
</gene>
<dbReference type="Gene3D" id="2.70.98.30">
    <property type="entry name" value="Golgi alpha-mannosidase II, domain 4"/>
    <property type="match status" value="1"/>
</dbReference>
<dbReference type="GO" id="GO:0006013">
    <property type="term" value="P:mannose metabolic process"/>
    <property type="evidence" value="ECO:0007669"/>
    <property type="project" value="InterPro"/>
</dbReference>
<evidence type="ECO:0000313" key="3">
    <source>
        <dbReference type="EMBL" id="KAG8388778.1"/>
    </source>
</evidence>
<evidence type="ECO:0000313" key="4">
    <source>
        <dbReference type="Proteomes" id="UP000826271"/>
    </source>
</evidence>
<accession>A0AAV6YBC4</accession>
<dbReference type="EMBL" id="WHWC01000002">
    <property type="protein sequence ID" value="KAG8388778.1"/>
    <property type="molecule type" value="Genomic_DNA"/>
</dbReference>
<evidence type="ECO:0000259" key="1">
    <source>
        <dbReference type="Pfam" id="PF07748"/>
    </source>
</evidence>
<feature type="domain" description="Glycosyl hydrolases family 38 C-terminal" evidence="2">
    <location>
        <begin position="122"/>
        <end position="217"/>
    </location>
</feature>
<name>A0AAV6YBC4_9LAMI</name>
<dbReference type="InterPro" id="IPR050843">
    <property type="entry name" value="Glycosyl_Hydrlase_38"/>
</dbReference>
<dbReference type="SUPFAM" id="SSF74650">
    <property type="entry name" value="Galactose mutarotase-like"/>
    <property type="match status" value="2"/>
</dbReference>
<dbReference type="AlphaFoldDB" id="A0AAV6YBC4"/>
<dbReference type="Pfam" id="PF07748">
    <property type="entry name" value="Glyco_hydro_38C"/>
    <property type="match status" value="1"/>
</dbReference>
<reference evidence="3" key="1">
    <citation type="submission" date="2019-10" db="EMBL/GenBank/DDBJ databases">
        <authorList>
            <person name="Zhang R."/>
            <person name="Pan Y."/>
            <person name="Wang J."/>
            <person name="Ma R."/>
            <person name="Yu S."/>
        </authorList>
    </citation>
    <scope>NUCLEOTIDE SEQUENCE</scope>
    <source>
        <strain evidence="3">LA-IB0</strain>
        <tissue evidence="3">Leaf</tissue>
    </source>
</reference>
<sequence>MCQYNKAIFGILQAKEIMLIHSHLVCIFSDLTLRWSRSVPLKVIRGPLVDEVHQQFSSWIYQITRVYKDKEHAEVEFTIGPVPTKDSVGKEFITRLTANMATDKVFFTDSNGRDFLKRMGVGSVLVRLAHLYEGGEDKDYSTLAKVELKKMFAGIKINVVKEMSLSANQETPEMKRMMNWAVKGESGSEAEAAPIRGDPVDMSTLNVELGPIEIRTFILTF</sequence>
<keyword evidence="4" id="KW-1185">Reference proteome</keyword>
<dbReference type="GO" id="GO:0004559">
    <property type="term" value="F:alpha-mannosidase activity"/>
    <property type="evidence" value="ECO:0007669"/>
    <property type="project" value="InterPro"/>
</dbReference>
<dbReference type="InterPro" id="IPR011682">
    <property type="entry name" value="Glyco_hydro_38_C"/>
</dbReference>
<protein>
    <submittedName>
        <fullName evidence="3">Uncharacterized protein</fullName>
    </submittedName>
</protein>
<dbReference type="PANTHER" id="PTHR11607:SF61">
    <property type="entry name" value="ALPHA-MANNOSIDASE"/>
    <property type="match status" value="1"/>
</dbReference>
<feature type="domain" description="Glycosyl hydrolase family 38 C-terminal" evidence="1">
    <location>
        <begin position="38"/>
        <end position="118"/>
    </location>
</feature>
<dbReference type="Pfam" id="PF17677">
    <property type="entry name" value="Glyco_hydro38C2"/>
    <property type="match status" value="1"/>
</dbReference>
<dbReference type="InterPro" id="IPR041147">
    <property type="entry name" value="GH38_C"/>
</dbReference>
<evidence type="ECO:0000259" key="2">
    <source>
        <dbReference type="Pfam" id="PF17677"/>
    </source>
</evidence>
<dbReference type="InterPro" id="IPR011013">
    <property type="entry name" value="Gal_mutarotase_sf_dom"/>
</dbReference>